<accession>B6WVN2</accession>
<dbReference type="STRING" id="901.DESPIGER_2098"/>
<reference evidence="1 2" key="2">
    <citation type="submission" date="2008-10" db="EMBL/GenBank/DDBJ databases">
        <authorList>
            <person name="Fulton L."/>
            <person name="Clifton S."/>
            <person name="Fulton B."/>
            <person name="Xu J."/>
            <person name="Minx P."/>
            <person name="Pepin K.H."/>
            <person name="Johnson M."/>
            <person name="Bhonagiri V."/>
            <person name="Nash W.E."/>
            <person name="Mardis E.R."/>
            <person name="Wilson R.K."/>
        </authorList>
    </citation>
    <scope>NUCLEOTIDE SEQUENCE [LARGE SCALE GENOMIC DNA]</scope>
    <source>
        <strain evidence="1 2">ATCC 29098</strain>
    </source>
</reference>
<protein>
    <recommendedName>
        <fullName evidence="3">BioF2-like acetyltransferase domain-containing protein</fullName>
    </recommendedName>
</protein>
<gene>
    <name evidence="1" type="ORF">DESPIG_02150</name>
</gene>
<evidence type="ECO:0000313" key="1">
    <source>
        <dbReference type="EMBL" id="EEB32938.1"/>
    </source>
</evidence>
<dbReference type="Proteomes" id="UP000003676">
    <property type="component" value="Unassembled WGS sequence"/>
</dbReference>
<sequence>MARALRHKETIMFSQGLQHFTAEAVVPEQLLHYVAAVAGSRPLACAGFPAYLLEGHLVLVAYDAAMLETFSGGPDLEAATARVKEATDAAARLEAVSVRQSAEAATAEGVQLRVDAAVDAALALPEVRRITVLAPVRPTRAPQDASTGTPDAYWDLELPLLREDGSLPWQKLRNMERRALRDVEVVREAWQPDHAALVQDFLRRKPFEPGTVHIFSHLESYVGSHPDVQLWAARHREDNSLQAFAVGDYASLTTAFYMFAFRRQDAVPGCADALLAGLVSEAEARGHMRFCLGLGIDPGIRFFKRKWHARPALPCLETGWSTRATTSGGGWFSRLRRLLGGEEAA</sequence>
<evidence type="ECO:0008006" key="3">
    <source>
        <dbReference type="Google" id="ProtNLM"/>
    </source>
</evidence>
<dbReference type="EMBL" id="ABXU01000065">
    <property type="protein sequence ID" value="EEB32938.1"/>
    <property type="molecule type" value="Genomic_DNA"/>
</dbReference>
<dbReference type="eggNOG" id="ENOG5032T1H">
    <property type="taxonomic scope" value="Bacteria"/>
</dbReference>
<name>B6WVN2_9BACT</name>
<dbReference type="HOGENOM" id="CLU_058194_0_0_7"/>
<dbReference type="InterPro" id="IPR016181">
    <property type="entry name" value="Acyl_CoA_acyltransferase"/>
</dbReference>
<evidence type="ECO:0000313" key="2">
    <source>
        <dbReference type="Proteomes" id="UP000003676"/>
    </source>
</evidence>
<dbReference type="AlphaFoldDB" id="B6WVN2"/>
<reference evidence="1 2" key="1">
    <citation type="submission" date="2008-10" db="EMBL/GenBank/DDBJ databases">
        <title>Draft genome sequence of Desulvovibrio piger (ATCC 29098).</title>
        <authorList>
            <person name="Sudarsanam P."/>
            <person name="Ley R."/>
            <person name="Guruge J."/>
            <person name="Turnbaugh P.J."/>
            <person name="Mahowald M."/>
            <person name="Liep D."/>
            <person name="Gordon J."/>
        </authorList>
    </citation>
    <scope>NUCLEOTIDE SEQUENCE [LARGE SCALE GENOMIC DNA]</scope>
    <source>
        <strain evidence="1 2">ATCC 29098</strain>
    </source>
</reference>
<organism evidence="1 2">
    <name type="scientific">Desulfovibrio piger ATCC 29098</name>
    <dbReference type="NCBI Taxonomy" id="411464"/>
    <lineage>
        <taxon>Bacteria</taxon>
        <taxon>Pseudomonadati</taxon>
        <taxon>Thermodesulfobacteriota</taxon>
        <taxon>Desulfovibrionia</taxon>
        <taxon>Desulfovibrionales</taxon>
        <taxon>Desulfovibrionaceae</taxon>
        <taxon>Desulfovibrio</taxon>
    </lineage>
</organism>
<dbReference type="SUPFAM" id="SSF55729">
    <property type="entry name" value="Acyl-CoA N-acyltransferases (Nat)"/>
    <property type="match status" value="1"/>
</dbReference>
<comment type="caution">
    <text evidence="1">The sequence shown here is derived from an EMBL/GenBank/DDBJ whole genome shotgun (WGS) entry which is preliminary data.</text>
</comment>
<proteinExistence type="predicted"/>